<dbReference type="SUPFAM" id="SSF82153">
    <property type="entry name" value="FAS1 domain"/>
    <property type="match status" value="1"/>
</dbReference>
<evidence type="ECO:0000259" key="2">
    <source>
        <dbReference type="PROSITE" id="PS50213"/>
    </source>
</evidence>
<keyword evidence="1" id="KW-0732">Signal</keyword>
<dbReference type="EMBL" id="AP021858">
    <property type="protein sequence ID" value="BBO23903.1"/>
    <property type="molecule type" value="Genomic_DNA"/>
</dbReference>
<gene>
    <name evidence="3" type="ORF">NPRO_14980</name>
</gene>
<reference evidence="3" key="1">
    <citation type="journal article" name="DNA Res.">
        <title>The physiological potential of anammox bacteria as revealed by their core genome structure.</title>
        <authorList>
            <person name="Okubo T."/>
            <person name="Toyoda A."/>
            <person name="Fukuhara K."/>
            <person name="Uchiyama I."/>
            <person name="Harigaya Y."/>
            <person name="Kuroiwa M."/>
            <person name="Suzuki T."/>
            <person name="Murakami Y."/>
            <person name="Suwa Y."/>
            <person name="Takami H."/>
        </authorList>
    </citation>
    <scope>NUCLEOTIDE SEQUENCE</scope>
    <source>
        <strain evidence="3">317325-2</strain>
    </source>
</reference>
<organism evidence="3 4">
    <name type="scientific">Candidatus Nitrosymbiomonas proteolyticus</name>
    <dbReference type="NCBI Taxonomy" id="2608984"/>
    <lineage>
        <taxon>Bacteria</taxon>
        <taxon>Bacillati</taxon>
        <taxon>Armatimonadota</taxon>
        <taxon>Armatimonadota incertae sedis</taxon>
        <taxon>Candidatus Nitrosymbiomonas</taxon>
    </lineage>
</organism>
<proteinExistence type="predicted"/>
<dbReference type="InterPro" id="IPR036378">
    <property type="entry name" value="FAS1_dom_sf"/>
</dbReference>
<sequence length="170" mass="18100">MKKNTLVLTLSLAVMAATTLSVGAWRKAPEADIVDTAVASKQFPTLVAAVQAAGLVETLKGKGPFTVFAPTEEAFKKLPKGTLEMLLKPENKEKLAAILKYHVVPGKVMAADVMKLKNGTAVKTVQGQSVVINNAKGVRINDAKVVKTDINCTNGVIHVIDTVILPKETR</sequence>
<dbReference type="Gene3D" id="2.30.180.10">
    <property type="entry name" value="FAS1 domain"/>
    <property type="match status" value="1"/>
</dbReference>
<dbReference type="InterPro" id="IPR000782">
    <property type="entry name" value="FAS1_domain"/>
</dbReference>
<dbReference type="SMART" id="SM00554">
    <property type="entry name" value="FAS1"/>
    <property type="match status" value="1"/>
</dbReference>
<accession>A0A809R8L2</accession>
<feature type="signal peptide" evidence="1">
    <location>
        <begin position="1"/>
        <end position="16"/>
    </location>
</feature>
<dbReference type="KEGG" id="npy:NPRO_14980"/>
<name>A0A809R8L2_9BACT</name>
<feature type="domain" description="FAS1" evidence="2">
    <location>
        <begin position="30"/>
        <end position="164"/>
    </location>
</feature>
<dbReference type="InterPro" id="IPR050904">
    <property type="entry name" value="Adhesion/Biosynth-related"/>
</dbReference>
<dbReference type="GO" id="GO:0005615">
    <property type="term" value="C:extracellular space"/>
    <property type="evidence" value="ECO:0007669"/>
    <property type="project" value="TreeGrafter"/>
</dbReference>
<dbReference type="FunFam" id="2.30.180.10:FF:000019">
    <property type="entry name" value="Cell surface lipoprotein"/>
    <property type="match status" value="1"/>
</dbReference>
<feature type="chain" id="PRO_5035175230" description="FAS1 domain-containing protein" evidence="1">
    <location>
        <begin position="17"/>
        <end position="170"/>
    </location>
</feature>
<dbReference type="PROSITE" id="PS50213">
    <property type="entry name" value="FAS1"/>
    <property type="match status" value="1"/>
</dbReference>
<dbReference type="AlphaFoldDB" id="A0A809R8L2"/>
<evidence type="ECO:0000256" key="1">
    <source>
        <dbReference type="SAM" id="SignalP"/>
    </source>
</evidence>
<evidence type="ECO:0000313" key="4">
    <source>
        <dbReference type="Proteomes" id="UP000662873"/>
    </source>
</evidence>
<protein>
    <recommendedName>
        <fullName evidence="2">FAS1 domain-containing protein</fullName>
    </recommendedName>
</protein>
<dbReference type="Proteomes" id="UP000662873">
    <property type="component" value="Chromosome"/>
</dbReference>
<dbReference type="Pfam" id="PF02469">
    <property type="entry name" value="Fasciclin"/>
    <property type="match status" value="1"/>
</dbReference>
<dbReference type="PANTHER" id="PTHR10900">
    <property type="entry name" value="PERIOSTIN-RELATED"/>
    <property type="match status" value="1"/>
</dbReference>
<evidence type="ECO:0000313" key="3">
    <source>
        <dbReference type="EMBL" id="BBO23903.1"/>
    </source>
</evidence>
<dbReference type="PANTHER" id="PTHR10900:SF77">
    <property type="entry name" value="FI19380P1"/>
    <property type="match status" value="1"/>
</dbReference>